<dbReference type="InterPro" id="IPR051090">
    <property type="entry name" value="Inositol_monoP_superfamily"/>
</dbReference>
<organism evidence="6 7">
    <name type="scientific">Citrullus colocynthis</name>
    <name type="common">colocynth</name>
    <dbReference type="NCBI Taxonomy" id="252529"/>
    <lineage>
        <taxon>Eukaryota</taxon>
        <taxon>Viridiplantae</taxon>
        <taxon>Streptophyta</taxon>
        <taxon>Embryophyta</taxon>
        <taxon>Tracheophyta</taxon>
        <taxon>Spermatophyta</taxon>
        <taxon>Magnoliopsida</taxon>
        <taxon>eudicotyledons</taxon>
        <taxon>Gunneridae</taxon>
        <taxon>Pentapetalae</taxon>
        <taxon>rosids</taxon>
        <taxon>fabids</taxon>
        <taxon>Cucurbitales</taxon>
        <taxon>Cucurbitaceae</taxon>
        <taxon>Benincaseae</taxon>
        <taxon>Citrullus</taxon>
    </lineage>
</organism>
<dbReference type="Proteomes" id="UP001642487">
    <property type="component" value="Chromosome 7"/>
</dbReference>
<name>A0ABP0Z053_9ROSI</name>
<evidence type="ECO:0000256" key="4">
    <source>
        <dbReference type="ARBA" id="ARBA00022801"/>
    </source>
</evidence>
<accession>A0ABP0Z053</accession>
<evidence type="ECO:0000256" key="5">
    <source>
        <dbReference type="ARBA" id="ARBA00022842"/>
    </source>
</evidence>
<keyword evidence="7" id="KW-1185">Reference proteome</keyword>
<evidence type="ECO:0000256" key="1">
    <source>
        <dbReference type="ARBA" id="ARBA00001946"/>
    </source>
</evidence>
<dbReference type="PANTHER" id="PTHR43200">
    <property type="entry name" value="PHOSPHATASE"/>
    <property type="match status" value="1"/>
</dbReference>
<dbReference type="EMBL" id="OZ021741">
    <property type="protein sequence ID" value="CAK9325165.1"/>
    <property type="molecule type" value="Genomic_DNA"/>
</dbReference>
<proteinExistence type="inferred from homology"/>
<dbReference type="InterPro" id="IPR000760">
    <property type="entry name" value="Inositol_monophosphatase-like"/>
</dbReference>
<dbReference type="PANTHER" id="PTHR43200:SF24">
    <property type="entry name" value="PAP-SPECIFIC PHOSPHATASE HAL2-LIKE"/>
    <property type="match status" value="1"/>
</dbReference>
<comment type="similarity">
    <text evidence="2">Belongs to the inositol monophosphatase superfamily.</text>
</comment>
<dbReference type="SUPFAM" id="SSF56655">
    <property type="entry name" value="Carbohydrate phosphatase"/>
    <property type="match status" value="1"/>
</dbReference>
<evidence type="ECO:0000256" key="3">
    <source>
        <dbReference type="ARBA" id="ARBA00022723"/>
    </source>
</evidence>
<reference evidence="6 7" key="1">
    <citation type="submission" date="2024-03" db="EMBL/GenBank/DDBJ databases">
        <authorList>
            <person name="Gkanogiannis A."/>
            <person name="Becerra Lopez-Lavalle L."/>
        </authorList>
    </citation>
    <scope>NUCLEOTIDE SEQUENCE [LARGE SCALE GENOMIC DNA]</scope>
</reference>
<sequence length="130" mass="14168">MQPLVHGDKKLDWPNSVSLIQVSSTDDSGLATFCGPVGKRNSNHSFNAGMAHCVGLSMVKYAAIARVDAETFMNFARTRYQEKIWDHAAGIIIAEAARGVVTDSGGRLLRRRSPSGNNCLLGVNRTRENH</sequence>
<dbReference type="Gene3D" id="3.40.190.80">
    <property type="match status" value="1"/>
</dbReference>
<gene>
    <name evidence="6" type="ORF">CITCOLO1_LOCUS17419</name>
</gene>
<keyword evidence="3" id="KW-0479">Metal-binding</keyword>
<dbReference type="Pfam" id="PF00459">
    <property type="entry name" value="Inositol_P"/>
    <property type="match status" value="1"/>
</dbReference>
<evidence type="ECO:0000313" key="6">
    <source>
        <dbReference type="EMBL" id="CAK9325165.1"/>
    </source>
</evidence>
<keyword evidence="4" id="KW-0378">Hydrolase</keyword>
<comment type="cofactor">
    <cofactor evidence="1">
        <name>Mg(2+)</name>
        <dbReference type="ChEBI" id="CHEBI:18420"/>
    </cofactor>
</comment>
<evidence type="ECO:0000256" key="2">
    <source>
        <dbReference type="ARBA" id="ARBA00009759"/>
    </source>
</evidence>
<keyword evidence="5" id="KW-0460">Magnesium</keyword>
<protein>
    <submittedName>
        <fullName evidence="6">Uncharacterized protein</fullName>
    </submittedName>
</protein>
<evidence type="ECO:0000313" key="7">
    <source>
        <dbReference type="Proteomes" id="UP001642487"/>
    </source>
</evidence>